<keyword evidence="1" id="KW-1133">Transmembrane helix</keyword>
<accession>A0A059XN70</accession>
<dbReference type="KEGG" id="lfp:Y981_01620"/>
<reference evidence="2 3" key="2">
    <citation type="journal article" date="2015" name="Biomed. Res. Int.">
        <title>Effects of Arsenite Resistance on the Growth and Functional Gene Expression of Leptospirillum ferriphilum and Acidithiobacillus thiooxidans in Pure Culture and Coculture.</title>
        <authorList>
            <person name="Jiang H."/>
            <person name="Liang Y."/>
            <person name="Yin H."/>
            <person name="Xiao Y."/>
            <person name="Guo X."/>
            <person name="Xu Y."/>
            <person name="Hu Q."/>
            <person name="Liu H."/>
            <person name="Liu X."/>
        </authorList>
    </citation>
    <scope>NUCLEOTIDE SEQUENCE [LARGE SCALE GENOMIC DNA]</scope>
    <source>
        <strain evidence="2 3">YSK</strain>
    </source>
</reference>
<sequence length="255" mass="28923">MFRSRFLRVLFSVTVMVFLFDSCTSFYTAKPVPLTLPSRLKTRSTVSGSEIQVGVNPYNTPHLIHSLYGRNGLWRKHILPLQISLESDDPRPAVFLIHSAYIISDGQYYPAISPNAVYDIAWQAKHPYIVVKETLYYTGLILFTVVTLGLGSVIWVLPTPFTQPSPQDSPFGRDLNYKSYTKDVKLQDGSLRGGFLYFALPKKDMQLKDAHLVLHFSQNHEKKPGTIERTVTIPLTPGLHINNNVLKDWVNGFLQ</sequence>
<evidence type="ECO:0000256" key="1">
    <source>
        <dbReference type="SAM" id="Phobius"/>
    </source>
</evidence>
<name>A0A059XN70_9BACT</name>
<reference evidence="3" key="1">
    <citation type="submission" date="2014-02" db="EMBL/GenBank/DDBJ databases">
        <title>Complete genome sequence and comparative genomic analysis of the nitrogen-fixing bacterium Leptospirillum ferriphilum YSK.</title>
        <authorList>
            <person name="Guo X."/>
            <person name="Yin H."/>
            <person name="Liang Y."/>
            <person name="Hu Q."/>
            <person name="Ma L."/>
            <person name="Xiao Y."/>
            <person name="Zhang X."/>
            <person name="Qiu G."/>
            <person name="Liu X."/>
        </authorList>
    </citation>
    <scope>NUCLEOTIDE SEQUENCE [LARGE SCALE GENOMIC DNA]</scope>
    <source>
        <strain evidence="3">YSK</strain>
    </source>
</reference>
<dbReference type="HOGENOM" id="CLU_1089029_0_0_0"/>
<keyword evidence="1" id="KW-0472">Membrane</keyword>
<dbReference type="EMBL" id="CP007243">
    <property type="protein sequence ID" value="AIA29989.1"/>
    <property type="molecule type" value="Genomic_DNA"/>
</dbReference>
<gene>
    <name evidence="2" type="ORF">Y981_01620</name>
</gene>
<dbReference type="OrthoDB" id="9811477at2"/>
<protein>
    <submittedName>
        <fullName evidence="2">Uncharacterized protein</fullName>
    </submittedName>
</protein>
<organism evidence="2 3">
    <name type="scientific">Leptospirillum ferriphilum YSK</name>
    <dbReference type="NCBI Taxonomy" id="1441628"/>
    <lineage>
        <taxon>Bacteria</taxon>
        <taxon>Pseudomonadati</taxon>
        <taxon>Nitrospirota</taxon>
        <taxon>Nitrospiria</taxon>
        <taxon>Nitrospirales</taxon>
        <taxon>Nitrospiraceae</taxon>
        <taxon>Leptospirillum</taxon>
    </lineage>
</organism>
<dbReference type="AlphaFoldDB" id="A0A059XN70"/>
<dbReference type="Proteomes" id="UP000027059">
    <property type="component" value="Chromosome"/>
</dbReference>
<dbReference type="RefSeq" id="WP_014960086.1">
    <property type="nucleotide sequence ID" value="NZ_CP007243.1"/>
</dbReference>
<keyword evidence="1" id="KW-0812">Transmembrane</keyword>
<proteinExistence type="predicted"/>
<feature type="transmembrane region" description="Helical" evidence="1">
    <location>
        <begin position="135"/>
        <end position="157"/>
    </location>
</feature>
<evidence type="ECO:0000313" key="3">
    <source>
        <dbReference type="Proteomes" id="UP000027059"/>
    </source>
</evidence>
<keyword evidence="3" id="KW-1185">Reference proteome</keyword>
<evidence type="ECO:0000313" key="2">
    <source>
        <dbReference type="EMBL" id="AIA29989.1"/>
    </source>
</evidence>